<evidence type="ECO:0000256" key="1">
    <source>
        <dbReference type="SAM" id="MobiDB-lite"/>
    </source>
</evidence>
<comment type="caution">
    <text evidence="2">The sequence shown here is derived from an EMBL/GenBank/DDBJ whole genome shotgun (WGS) entry which is preliminary data.</text>
</comment>
<keyword evidence="3" id="KW-1185">Reference proteome</keyword>
<feature type="region of interest" description="Disordered" evidence="1">
    <location>
        <begin position="78"/>
        <end position="102"/>
    </location>
</feature>
<organism evidence="2 3">
    <name type="scientific">Araneus ventricosus</name>
    <name type="common">Orbweaver spider</name>
    <name type="synonym">Epeira ventricosa</name>
    <dbReference type="NCBI Taxonomy" id="182803"/>
    <lineage>
        <taxon>Eukaryota</taxon>
        <taxon>Metazoa</taxon>
        <taxon>Ecdysozoa</taxon>
        <taxon>Arthropoda</taxon>
        <taxon>Chelicerata</taxon>
        <taxon>Arachnida</taxon>
        <taxon>Araneae</taxon>
        <taxon>Araneomorphae</taxon>
        <taxon>Entelegynae</taxon>
        <taxon>Araneoidea</taxon>
        <taxon>Araneidae</taxon>
        <taxon>Araneus</taxon>
    </lineage>
</organism>
<gene>
    <name evidence="2" type="ORF">AVEN_134459_1</name>
</gene>
<evidence type="ECO:0000313" key="2">
    <source>
        <dbReference type="EMBL" id="GBM74285.1"/>
    </source>
</evidence>
<feature type="compositionally biased region" description="Polar residues" evidence="1">
    <location>
        <begin position="78"/>
        <end position="89"/>
    </location>
</feature>
<protein>
    <submittedName>
        <fullName evidence="2">Uncharacterized protein</fullName>
    </submittedName>
</protein>
<reference evidence="2 3" key="1">
    <citation type="journal article" date="2019" name="Sci. Rep.">
        <title>Orb-weaving spider Araneus ventricosus genome elucidates the spidroin gene catalogue.</title>
        <authorList>
            <person name="Kono N."/>
            <person name="Nakamura H."/>
            <person name="Ohtoshi R."/>
            <person name="Moran D.A.P."/>
            <person name="Shinohara A."/>
            <person name="Yoshida Y."/>
            <person name="Fujiwara M."/>
            <person name="Mori M."/>
            <person name="Tomita M."/>
            <person name="Arakawa K."/>
        </authorList>
    </citation>
    <scope>NUCLEOTIDE SEQUENCE [LARGE SCALE GENOMIC DNA]</scope>
</reference>
<sequence>MLNPFILQRYRTVSDIPLLDKTNLKTNLKRLLPTIKGAFKSLQFTIISLSKRFNSCLNKSCLNTEQGSLVRSQQAIWKTKSGSNEQSGKPRNWGPHLANYRL</sequence>
<evidence type="ECO:0000313" key="3">
    <source>
        <dbReference type="Proteomes" id="UP000499080"/>
    </source>
</evidence>
<name>A0A4Y2I9I6_ARAVE</name>
<dbReference type="AlphaFoldDB" id="A0A4Y2I9I6"/>
<dbReference type="Proteomes" id="UP000499080">
    <property type="component" value="Unassembled WGS sequence"/>
</dbReference>
<accession>A0A4Y2I9I6</accession>
<proteinExistence type="predicted"/>
<dbReference type="EMBL" id="BGPR01105807">
    <property type="protein sequence ID" value="GBM74285.1"/>
    <property type="molecule type" value="Genomic_DNA"/>
</dbReference>